<dbReference type="GO" id="GO:0005886">
    <property type="term" value="C:plasma membrane"/>
    <property type="evidence" value="ECO:0007669"/>
    <property type="project" value="TreeGrafter"/>
</dbReference>
<dbReference type="CDD" id="cd01949">
    <property type="entry name" value="GGDEF"/>
    <property type="match status" value="1"/>
</dbReference>
<dbReference type="Proteomes" id="UP000199075">
    <property type="component" value="Unassembled WGS sequence"/>
</dbReference>
<feature type="coiled-coil region" evidence="3">
    <location>
        <begin position="381"/>
        <end position="412"/>
    </location>
</feature>
<keyword evidence="5" id="KW-0812">Transmembrane</keyword>
<evidence type="ECO:0000259" key="7">
    <source>
        <dbReference type="PROSITE" id="PS50887"/>
    </source>
</evidence>
<evidence type="ECO:0000256" key="3">
    <source>
        <dbReference type="SAM" id="Coils"/>
    </source>
</evidence>
<evidence type="ECO:0000256" key="6">
    <source>
        <dbReference type="SAM" id="SignalP"/>
    </source>
</evidence>
<dbReference type="InterPro" id="IPR029787">
    <property type="entry name" value="Nucleotide_cyclase"/>
</dbReference>
<comment type="cofactor">
    <cofactor evidence="1">
        <name>Mg(2+)</name>
        <dbReference type="ChEBI" id="CHEBI:18420"/>
    </cofactor>
</comment>
<proteinExistence type="predicted"/>
<dbReference type="STRING" id="419597.SAMN04487957_103288"/>
<feature type="transmembrane region" description="Helical" evidence="5">
    <location>
        <begin position="184"/>
        <end position="203"/>
    </location>
</feature>
<evidence type="ECO:0000313" key="9">
    <source>
        <dbReference type="Proteomes" id="UP000199075"/>
    </source>
</evidence>
<feature type="domain" description="GGDEF" evidence="7">
    <location>
        <begin position="447"/>
        <end position="581"/>
    </location>
</feature>
<evidence type="ECO:0000256" key="5">
    <source>
        <dbReference type="SAM" id="Phobius"/>
    </source>
</evidence>
<feature type="transmembrane region" description="Helical" evidence="5">
    <location>
        <begin position="333"/>
        <end position="356"/>
    </location>
</feature>
<evidence type="ECO:0000256" key="1">
    <source>
        <dbReference type="ARBA" id="ARBA00001946"/>
    </source>
</evidence>
<dbReference type="GO" id="GO:0043709">
    <property type="term" value="P:cell adhesion involved in single-species biofilm formation"/>
    <property type="evidence" value="ECO:0007669"/>
    <property type="project" value="TreeGrafter"/>
</dbReference>
<dbReference type="FunFam" id="3.30.70.270:FF:000001">
    <property type="entry name" value="Diguanylate cyclase domain protein"/>
    <property type="match status" value="1"/>
</dbReference>
<feature type="transmembrane region" description="Helical" evidence="5">
    <location>
        <begin position="362"/>
        <end position="381"/>
    </location>
</feature>
<dbReference type="InterPro" id="IPR000160">
    <property type="entry name" value="GGDEF_dom"/>
</dbReference>
<dbReference type="GO" id="GO:0052621">
    <property type="term" value="F:diguanylate cyclase activity"/>
    <property type="evidence" value="ECO:0007669"/>
    <property type="project" value="UniProtKB-EC"/>
</dbReference>
<dbReference type="InterPro" id="IPR050469">
    <property type="entry name" value="Diguanylate_Cyclase"/>
</dbReference>
<feature type="transmembrane region" description="Helical" evidence="5">
    <location>
        <begin position="276"/>
        <end position="297"/>
    </location>
</feature>
<keyword evidence="5" id="KW-0472">Membrane</keyword>
<evidence type="ECO:0000256" key="4">
    <source>
        <dbReference type="SAM" id="MobiDB-lite"/>
    </source>
</evidence>
<keyword evidence="5" id="KW-1133">Transmembrane helix</keyword>
<dbReference type="GO" id="GO:1902201">
    <property type="term" value="P:negative regulation of bacterial-type flagellum-dependent cell motility"/>
    <property type="evidence" value="ECO:0007669"/>
    <property type="project" value="TreeGrafter"/>
</dbReference>
<dbReference type="RefSeq" id="WP_089677578.1">
    <property type="nucleotide sequence ID" value="NZ_FNIV01000003.1"/>
</dbReference>
<name>A0A1H0GPU8_9GAMM</name>
<dbReference type="Gene3D" id="3.30.70.270">
    <property type="match status" value="1"/>
</dbReference>
<dbReference type="PANTHER" id="PTHR45138">
    <property type="entry name" value="REGULATORY COMPONENTS OF SENSORY TRANSDUCTION SYSTEM"/>
    <property type="match status" value="1"/>
</dbReference>
<feature type="transmembrane region" description="Helical" evidence="5">
    <location>
        <begin position="246"/>
        <end position="264"/>
    </location>
</feature>
<accession>A0A1H0GPU8</accession>
<dbReference type="OrthoDB" id="9803824at2"/>
<dbReference type="Pfam" id="PF00990">
    <property type="entry name" value="GGDEF"/>
    <property type="match status" value="1"/>
</dbReference>
<feature type="chain" id="PRO_5011627101" description="diguanylate cyclase" evidence="6">
    <location>
        <begin position="26"/>
        <end position="596"/>
    </location>
</feature>
<dbReference type="EMBL" id="FNIV01000003">
    <property type="protein sequence ID" value="SDO08819.1"/>
    <property type="molecule type" value="Genomic_DNA"/>
</dbReference>
<keyword evidence="3" id="KW-0175">Coiled coil</keyword>
<dbReference type="PROSITE" id="PS50887">
    <property type="entry name" value="GGDEF"/>
    <property type="match status" value="1"/>
</dbReference>
<feature type="transmembrane region" description="Helical" evidence="5">
    <location>
        <begin position="210"/>
        <end position="226"/>
    </location>
</feature>
<evidence type="ECO:0000256" key="2">
    <source>
        <dbReference type="ARBA" id="ARBA00012528"/>
    </source>
</evidence>
<sequence>MRRSLLCQILLLALLCLLGPAIGMAATAPPQDITGWEWRWGDSPLDASGSPAWLKDAGSGEWQVIDFPSNPPGRAGHEHLWLRTTLPEGEWRDPVIYLYSIDLIAQFFLDGEPLYQYGEFDDVGRGRFAGWPWHMIELPEDFAGKPLHVRVFSDYTDIGLWGEVKLIDRFDALTMIVQRAWDDVVIAGVSLLLALLAGGFAAIGAQRQSLAAVALFSLAAGAMILAETQFSQLMLNRPLLWDGIAATGYFTLPVAMGLLLTHWLEGWPRRWMQGLWRLHLVYLVAALVLILTGRVSIAATFPPFDLLLAITLPMMLVLASWRLRRLNGEQHWIIGSFALIALLLLADMAVAHGLLAWRKVPVSLGLLAFTLAIVGVSLWHYRHTQQQLARLNRHLEEQVRERTAELDRLVHKLEGYSYEDPLTGLKNRRFFDELLQHEASRADREGKPLSLIMIDLDHFKRINDRYGHEAGDGVLMAVAQLLQEHFRDADVVCRMGGEEFVALLPGATTERAEARARDLVERVRRLRLQHGDLALPTLTLSCGVATYPCHAREPIALLGLADKALYQAKYQGRDRSATWNRATSDPDPAPPGAAGT</sequence>
<dbReference type="AlphaFoldDB" id="A0A1H0GPU8"/>
<protein>
    <recommendedName>
        <fullName evidence="2">diguanylate cyclase</fullName>
        <ecNumber evidence="2">2.7.7.65</ecNumber>
    </recommendedName>
</protein>
<gene>
    <name evidence="8" type="ORF">SAMN04487957_103288</name>
</gene>
<evidence type="ECO:0000313" key="8">
    <source>
        <dbReference type="EMBL" id="SDO08819.1"/>
    </source>
</evidence>
<dbReference type="SUPFAM" id="SSF55073">
    <property type="entry name" value="Nucleotide cyclase"/>
    <property type="match status" value="1"/>
</dbReference>
<dbReference type="InterPro" id="IPR043128">
    <property type="entry name" value="Rev_trsase/Diguanyl_cyclase"/>
</dbReference>
<feature type="region of interest" description="Disordered" evidence="4">
    <location>
        <begin position="573"/>
        <end position="596"/>
    </location>
</feature>
<dbReference type="SMART" id="SM00267">
    <property type="entry name" value="GGDEF"/>
    <property type="match status" value="1"/>
</dbReference>
<feature type="transmembrane region" description="Helical" evidence="5">
    <location>
        <begin position="303"/>
        <end position="321"/>
    </location>
</feature>
<feature type="signal peptide" evidence="6">
    <location>
        <begin position="1"/>
        <end position="25"/>
    </location>
</feature>
<feature type="compositionally biased region" description="Pro residues" evidence="4">
    <location>
        <begin position="587"/>
        <end position="596"/>
    </location>
</feature>
<keyword evidence="6" id="KW-0732">Signal</keyword>
<dbReference type="EC" id="2.7.7.65" evidence="2"/>
<organism evidence="8 9">
    <name type="scientific">Halomonas shengliensis</name>
    <dbReference type="NCBI Taxonomy" id="419597"/>
    <lineage>
        <taxon>Bacteria</taxon>
        <taxon>Pseudomonadati</taxon>
        <taxon>Pseudomonadota</taxon>
        <taxon>Gammaproteobacteria</taxon>
        <taxon>Oceanospirillales</taxon>
        <taxon>Halomonadaceae</taxon>
        <taxon>Halomonas</taxon>
    </lineage>
</organism>
<keyword evidence="9" id="KW-1185">Reference proteome</keyword>
<dbReference type="NCBIfam" id="TIGR00254">
    <property type="entry name" value="GGDEF"/>
    <property type="match status" value="1"/>
</dbReference>
<reference evidence="9" key="1">
    <citation type="submission" date="2016-10" db="EMBL/GenBank/DDBJ databases">
        <authorList>
            <person name="Varghese N."/>
            <person name="Submissions S."/>
        </authorList>
    </citation>
    <scope>NUCLEOTIDE SEQUENCE [LARGE SCALE GENOMIC DNA]</scope>
    <source>
        <strain evidence="9">CGMCC 1.6444</strain>
    </source>
</reference>
<dbReference type="PANTHER" id="PTHR45138:SF24">
    <property type="entry name" value="DIGUANYLATE CYCLASE DGCC-RELATED"/>
    <property type="match status" value="1"/>
</dbReference>